<dbReference type="InterPro" id="IPR007699">
    <property type="entry name" value="SGS_dom"/>
</dbReference>
<dbReference type="PROSITE" id="PS51203">
    <property type="entry name" value="CS"/>
    <property type="match status" value="1"/>
</dbReference>
<dbReference type="SMART" id="SM00028">
    <property type="entry name" value="TPR"/>
    <property type="match status" value="3"/>
</dbReference>
<dbReference type="Pfam" id="PF05002">
    <property type="entry name" value="SGS"/>
    <property type="match status" value="1"/>
</dbReference>
<keyword evidence="3" id="KW-0175">Coiled coil</keyword>
<dbReference type="PROSITE" id="PS51048">
    <property type="entry name" value="SGS"/>
    <property type="match status" value="1"/>
</dbReference>
<dbReference type="EMBL" id="SIDB01000009">
    <property type="protein sequence ID" value="KAI3428257.1"/>
    <property type="molecule type" value="Genomic_DNA"/>
</dbReference>
<dbReference type="AlphaFoldDB" id="A0A9D4TKW5"/>
<comment type="similarity">
    <text evidence="1">Belongs to the SGT1 family.</text>
</comment>
<gene>
    <name evidence="7" type="ORF">D9Q98_006636</name>
</gene>
<feature type="compositionally biased region" description="Low complexity" evidence="4">
    <location>
        <begin position="366"/>
        <end position="378"/>
    </location>
</feature>
<reference evidence="7" key="2">
    <citation type="submission" date="2020-11" db="EMBL/GenBank/DDBJ databases">
        <authorList>
            <person name="Cecchin M."/>
            <person name="Marcolungo L."/>
            <person name="Rossato M."/>
            <person name="Girolomoni L."/>
            <person name="Cosentino E."/>
            <person name="Cuine S."/>
            <person name="Li-Beisson Y."/>
            <person name="Delledonne M."/>
            <person name="Ballottari M."/>
        </authorList>
    </citation>
    <scope>NUCLEOTIDE SEQUENCE</scope>
    <source>
        <strain evidence="7">211/11P</strain>
        <tissue evidence="7">Whole cell</tissue>
    </source>
</reference>
<evidence type="ECO:0000259" key="6">
    <source>
        <dbReference type="PROSITE" id="PS51203"/>
    </source>
</evidence>
<feature type="compositionally biased region" description="Basic and acidic residues" evidence="4">
    <location>
        <begin position="449"/>
        <end position="464"/>
    </location>
</feature>
<dbReference type="Pfam" id="PF04969">
    <property type="entry name" value="CS"/>
    <property type="match status" value="1"/>
</dbReference>
<evidence type="ECO:0000259" key="5">
    <source>
        <dbReference type="PROSITE" id="PS51048"/>
    </source>
</evidence>
<feature type="repeat" description="TPR" evidence="2">
    <location>
        <begin position="3"/>
        <end position="36"/>
    </location>
</feature>
<feature type="compositionally biased region" description="Polar residues" evidence="4">
    <location>
        <begin position="433"/>
        <end position="442"/>
    </location>
</feature>
<evidence type="ECO:0000256" key="3">
    <source>
        <dbReference type="SAM" id="Coils"/>
    </source>
</evidence>
<protein>
    <submittedName>
        <fullName evidence="7">Uncharacterized protein</fullName>
    </submittedName>
</protein>
<dbReference type="InterPro" id="IPR019734">
    <property type="entry name" value="TPR_rpt"/>
</dbReference>
<feature type="coiled-coil region" evidence="3">
    <location>
        <begin position="390"/>
        <end position="417"/>
    </location>
</feature>
<feature type="region of interest" description="Disordered" evidence="4">
    <location>
        <begin position="120"/>
        <end position="161"/>
    </location>
</feature>
<dbReference type="Proteomes" id="UP001055712">
    <property type="component" value="Unassembled WGS sequence"/>
</dbReference>
<feature type="compositionally biased region" description="Low complexity" evidence="4">
    <location>
        <begin position="135"/>
        <end position="161"/>
    </location>
</feature>
<dbReference type="SUPFAM" id="SSF48452">
    <property type="entry name" value="TPR-like"/>
    <property type="match status" value="1"/>
</dbReference>
<reference evidence="7" key="1">
    <citation type="journal article" date="2019" name="Plant J.">
        <title>Chlorella vulgaris genome assembly and annotation reveals the molecular basis for metabolic acclimation to high light conditions.</title>
        <authorList>
            <person name="Cecchin M."/>
            <person name="Marcolungo L."/>
            <person name="Rossato M."/>
            <person name="Girolomoni L."/>
            <person name="Cosentino E."/>
            <person name="Cuine S."/>
            <person name="Li-Beisson Y."/>
            <person name="Delledonne M."/>
            <person name="Ballottari M."/>
        </authorList>
    </citation>
    <scope>NUCLEOTIDE SEQUENCE</scope>
    <source>
        <strain evidence="7">211/11P</strain>
    </source>
</reference>
<evidence type="ECO:0000256" key="4">
    <source>
        <dbReference type="SAM" id="MobiDB-lite"/>
    </source>
</evidence>
<dbReference type="OrthoDB" id="1898560at2759"/>
<dbReference type="PROSITE" id="PS50005">
    <property type="entry name" value="TPR"/>
    <property type="match status" value="2"/>
</dbReference>
<dbReference type="CDD" id="cd06466">
    <property type="entry name" value="p23_CS_SGT1_like"/>
    <property type="match status" value="1"/>
</dbReference>
<dbReference type="SUPFAM" id="SSF49764">
    <property type="entry name" value="HSP20-like chaperones"/>
    <property type="match status" value="1"/>
</dbReference>
<evidence type="ECO:0000256" key="2">
    <source>
        <dbReference type="PROSITE-ProRule" id="PRU00339"/>
    </source>
</evidence>
<feature type="domain" description="CS" evidence="6">
    <location>
        <begin position="240"/>
        <end position="330"/>
    </location>
</feature>
<dbReference type="InterPro" id="IPR044563">
    <property type="entry name" value="Sgt1-like"/>
</dbReference>
<dbReference type="Gene3D" id="2.60.40.790">
    <property type="match status" value="1"/>
</dbReference>
<dbReference type="PANTHER" id="PTHR45862">
    <property type="entry name" value="PROTEIN SGT1 HOMOLOG"/>
    <property type="match status" value="1"/>
</dbReference>
<dbReference type="InterPro" id="IPR007052">
    <property type="entry name" value="CS_dom"/>
</dbReference>
<feature type="domain" description="SGS" evidence="5">
    <location>
        <begin position="373"/>
        <end position="464"/>
    </location>
</feature>
<dbReference type="GO" id="GO:0051087">
    <property type="term" value="F:protein-folding chaperone binding"/>
    <property type="evidence" value="ECO:0007669"/>
    <property type="project" value="InterPro"/>
</dbReference>
<feature type="compositionally biased region" description="Low complexity" evidence="4">
    <location>
        <begin position="330"/>
        <end position="349"/>
    </location>
</feature>
<evidence type="ECO:0000313" key="8">
    <source>
        <dbReference type="Proteomes" id="UP001055712"/>
    </source>
</evidence>
<comment type="caution">
    <text evidence="7">The sequence shown here is derived from an EMBL/GenBank/DDBJ whole genome shotgun (WGS) entry which is preliminary data.</text>
</comment>
<feature type="region of interest" description="Disordered" evidence="4">
    <location>
        <begin position="366"/>
        <end position="385"/>
    </location>
</feature>
<feature type="region of interest" description="Disordered" evidence="4">
    <location>
        <begin position="428"/>
        <end position="464"/>
    </location>
</feature>
<keyword evidence="8" id="KW-1185">Reference proteome</keyword>
<proteinExistence type="inferred from homology"/>
<accession>A0A9D4TKW5</accession>
<dbReference type="InterPro" id="IPR008978">
    <property type="entry name" value="HSP20-like_chaperone"/>
</dbReference>
<feature type="region of interest" description="Disordered" evidence="4">
    <location>
        <begin position="327"/>
        <end position="349"/>
    </location>
</feature>
<dbReference type="Gene3D" id="1.25.40.10">
    <property type="entry name" value="Tetratricopeptide repeat domain"/>
    <property type="match status" value="1"/>
</dbReference>
<feature type="repeat" description="TPR" evidence="2">
    <location>
        <begin position="70"/>
        <end position="103"/>
    </location>
</feature>
<evidence type="ECO:0000256" key="1">
    <source>
        <dbReference type="ARBA" id="ARBA00008509"/>
    </source>
</evidence>
<evidence type="ECO:0000313" key="7">
    <source>
        <dbReference type="EMBL" id="KAI3428257.1"/>
    </source>
</evidence>
<feature type="region of interest" description="Disordered" evidence="4">
    <location>
        <begin position="184"/>
        <end position="214"/>
    </location>
</feature>
<keyword evidence="2" id="KW-0802">TPR repeat</keyword>
<dbReference type="InterPro" id="IPR011990">
    <property type="entry name" value="TPR-like_helical_dom_sf"/>
</dbReference>
<sequence length="464" mass="49130">MSGESVLEQAQAATAAREYERAIELYTQAVEAAPTAAALAGRASVHNKLKNYMEAAADASHAIELDDKLVAAHKEKGSACYHLEEYESAMDAFEAAAALEPSKKIHKTWVDMCRVQMGETLPPTPMPPGYGAGAGPLQQEDAPSSSSSASLPAGSAASDAAGGKGITLAGDELQAFLAQARQGGLAQAMGGQRGPPPEAAEEPGSEVPTHATADDPEFRKYWRSPAAASLAAALPDKPAGAKYRHQWFQSAERVEVDVLAKGLKKEAVEVTIEPRRLRVATSSGEGQKEYELDLALHGEVDPCQSRFEVLGTKVEIRLRKVEAQPWPQLEQGSSAQQQGQGQAAAEATAAAEAAATPAAGVADASTAAAAAPQQPSAARPYAGKKVDWDKVAADIQAEEKEEKLEGEQELMKFFRELYDGGDEDTRRAMVKSMQESGGTALSMNWGEVAQKDFKKQGKDGDEEE</sequence>
<name>A0A9D4TKW5_CHLVU</name>
<organism evidence="7 8">
    <name type="scientific">Chlorella vulgaris</name>
    <name type="common">Green alga</name>
    <dbReference type="NCBI Taxonomy" id="3077"/>
    <lineage>
        <taxon>Eukaryota</taxon>
        <taxon>Viridiplantae</taxon>
        <taxon>Chlorophyta</taxon>
        <taxon>core chlorophytes</taxon>
        <taxon>Trebouxiophyceae</taxon>
        <taxon>Chlorellales</taxon>
        <taxon>Chlorellaceae</taxon>
        <taxon>Chlorella clade</taxon>
        <taxon>Chlorella</taxon>
    </lineage>
</organism>